<accession>B0VNM6</accession>
<dbReference type="KEGG" id="abm:ABSDF1765"/>
<dbReference type="AlphaFoldDB" id="B0VNM6"/>
<evidence type="ECO:0000313" key="2">
    <source>
        <dbReference type="Proteomes" id="UP000001741"/>
    </source>
</evidence>
<dbReference type="Proteomes" id="UP000001741">
    <property type="component" value="Chromosome"/>
</dbReference>
<proteinExistence type="predicted"/>
<dbReference type="EMBL" id="CU468230">
    <property type="protein sequence ID" value="CAP01104.1"/>
    <property type="molecule type" value="Genomic_DNA"/>
</dbReference>
<reference evidence="1 2" key="1">
    <citation type="journal article" date="2008" name="PLoS ONE">
        <title>Comparative analysis of Acinetobacters: three genomes for three lifestyles.</title>
        <authorList>
            <person name="Vallenet D."/>
            <person name="Nordmann P."/>
            <person name="Barbe V."/>
            <person name="Poirel L."/>
            <person name="Mangenot S."/>
            <person name="Bataille E."/>
            <person name="Dossat C."/>
            <person name="Gas S."/>
            <person name="Kreimeyer A."/>
            <person name="Lenoble P."/>
            <person name="Oztas S."/>
            <person name="Poulain J."/>
            <person name="Segurens B."/>
            <person name="Robert C."/>
            <person name="Abergel C."/>
            <person name="Claverie J.M."/>
            <person name="Raoult D."/>
            <person name="Medigue C."/>
            <person name="Weissenbach J."/>
            <person name="Cruveiller S."/>
        </authorList>
    </citation>
    <scope>NUCLEOTIDE SEQUENCE [LARGE SCALE GENOMIC DNA]</scope>
    <source>
        <strain evidence="1 2">SDF</strain>
    </source>
</reference>
<name>B0VNM6_ACIBS</name>
<dbReference type="BioCyc" id="ABAU509170:GCL9-1445-MONOMER"/>
<dbReference type="HOGENOM" id="CLU_2968748_0_0_6"/>
<evidence type="ECO:0000313" key="1">
    <source>
        <dbReference type="EMBL" id="CAP01104.1"/>
    </source>
</evidence>
<gene>
    <name evidence="1" type="ordered locus">ABSDF1765</name>
</gene>
<sequence>MKMTRILCHWYLEYLENALIYMNKANNPFGKKALKKPDLVDQASIFITGAMNENKFST</sequence>
<organism evidence="1 2">
    <name type="scientific">Acinetobacter baumannii (strain SDF)</name>
    <dbReference type="NCBI Taxonomy" id="509170"/>
    <lineage>
        <taxon>Bacteria</taxon>
        <taxon>Pseudomonadati</taxon>
        <taxon>Pseudomonadota</taxon>
        <taxon>Gammaproteobacteria</taxon>
        <taxon>Moraxellales</taxon>
        <taxon>Moraxellaceae</taxon>
        <taxon>Acinetobacter</taxon>
        <taxon>Acinetobacter calcoaceticus/baumannii complex</taxon>
    </lineage>
</organism>
<protein>
    <submittedName>
        <fullName evidence="1">Uncharacterized protein</fullName>
    </submittedName>
</protein>